<dbReference type="PANTHER" id="PTHR46116">
    <property type="entry name" value="(E3-INDEPENDENT) E2 UBIQUITIN-CONJUGATING ENZYME"/>
    <property type="match status" value="1"/>
</dbReference>
<protein>
    <recommendedName>
        <fullName evidence="11">Ubiquitin-conjugating enzyme E2 Z</fullName>
        <ecNumber evidence="3">2.3.2.23</ecNumber>
    </recommendedName>
    <alternativeName>
        <fullName evidence="12">E2 ubiquitin-conjugating enzyme Z</fullName>
    </alternativeName>
    <alternativeName>
        <fullName evidence="14">Ubiquitin carrier protein Z</fullName>
    </alternativeName>
    <alternativeName>
        <fullName evidence="13">Ubiquitin-protein ligase Z</fullName>
    </alternativeName>
</protein>
<dbReference type="Pfam" id="PF00179">
    <property type="entry name" value="UQ_con"/>
    <property type="match status" value="1"/>
</dbReference>
<dbReference type="VEuPathDB" id="VectorBase:RSAN_027516"/>
<dbReference type="CDD" id="cd23809">
    <property type="entry name" value="UBCc_UBE2Z"/>
    <property type="match status" value="1"/>
</dbReference>
<evidence type="ECO:0000256" key="4">
    <source>
        <dbReference type="ARBA" id="ARBA00022490"/>
    </source>
</evidence>
<dbReference type="PROSITE" id="PS50127">
    <property type="entry name" value="UBC_2"/>
    <property type="match status" value="1"/>
</dbReference>
<organism evidence="16 17">
    <name type="scientific">Rhipicephalus sanguineus</name>
    <name type="common">Brown dog tick</name>
    <name type="synonym">Ixodes sanguineus</name>
    <dbReference type="NCBI Taxonomy" id="34632"/>
    <lineage>
        <taxon>Eukaryota</taxon>
        <taxon>Metazoa</taxon>
        <taxon>Ecdysozoa</taxon>
        <taxon>Arthropoda</taxon>
        <taxon>Chelicerata</taxon>
        <taxon>Arachnida</taxon>
        <taxon>Acari</taxon>
        <taxon>Parasitiformes</taxon>
        <taxon>Ixodida</taxon>
        <taxon>Ixodoidea</taxon>
        <taxon>Ixodidae</taxon>
        <taxon>Rhipicephalinae</taxon>
        <taxon>Rhipicephalus</taxon>
        <taxon>Rhipicephalus</taxon>
    </lineage>
</organism>
<dbReference type="GO" id="GO:0005737">
    <property type="term" value="C:cytoplasm"/>
    <property type="evidence" value="ECO:0007669"/>
    <property type="project" value="UniProtKB-SubCell"/>
</dbReference>
<dbReference type="SUPFAM" id="SSF54495">
    <property type="entry name" value="UBC-like"/>
    <property type="match status" value="1"/>
</dbReference>
<dbReference type="AlphaFoldDB" id="A0A9D4PW07"/>
<evidence type="ECO:0000256" key="12">
    <source>
        <dbReference type="ARBA" id="ARBA00041798"/>
    </source>
</evidence>
<evidence type="ECO:0000256" key="1">
    <source>
        <dbReference type="ARBA" id="ARBA00004123"/>
    </source>
</evidence>
<keyword evidence="9" id="KW-0067">ATP-binding</keyword>
<dbReference type="GO" id="GO:0043066">
    <property type="term" value="P:negative regulation of apoptotic process"/>
    <property type="evidence" value="ECO:0007669"/>
    <property type="project" value="TreeGrafter"/>
</dbReference>
<evidence type="ECO:0000256" key="8">
    <source>
        <dbReference type="ARBA" id="ARBA00022786"/>
    </source>
</evidence>
<reference evidence="16" key="1">
    <citation type="journal article" date="2020" name="Cell">
        <title>Large-Scale Comparative Analyses of Tick Genomes Elucidate Their Genetic Diversity and Vector Capacities.</title>
        <authorList>
            <consortium name="Tick Genome and Microbiome Consortium (TIGMIC)"/>
            <person name="Jia N."/>
            <person name="Wang J."/>
            <person name="Shi W."/>
            <person name="Du L."/>
            <person name="Sun Y."/>
            <person name="Zhan W."/>
            <person name="Jiang J.F."/>
            <person name="Wang Q."/>
            <person name="Zhang B."/>
            <person name="Ji P."/>
            <person name="Bell-Sakyi L."/>
            <person name="Cui X.M."/>
            <person name="Yuan T.T."/>
            <person name="Jiang B.G."/>
            <person name="Yang W.F."/>
            <person name="Lam T.T."/>
            <person name="Chang Q.C."/>
            <person name="Ding S.J."/>
            <person name="Wang X.J."/>
            <person name="Zhu J.G."/>
            <person name="Ruan X.D."/>
            <person name="Zhao L."/>
            <person name="Wei J.T."/>
            <person name="Ye R.Z."/>
            <person name="Que T.C."/>
            <person name="Du C.H."/>
            <person name="Zhou Y.H."/>
            <person name="Cheng J.X."/>
            <person name="Dai P.F."/>
            <person name="Guo W.B."/>
            <person name="Han X.H."/>
            <person name="Huang E.J."/>
            <person name="Li L.F."/>
            <person name="Wei W."/>
            <person name="Gao Y.C."/>
            <person name="Liu J.Z."/>
            <person name="Shao H.Z."/>
            <person name="Wang X."/>
            <person name="Wang C.C."/>
            <person name="Yang T.C."/>
            <person name="Huo Q.B."/>
            <person name="Li W."/>
            <person name="Chen H.Y."/>
            <person name="Chen S.E."/>
            <person name="Zhou L.G."/>
            <person name="Ni X.B."/>
            <person name="Tian J.H."/>
            <person name="Sheng Y."/>
            <person name="Liu T."/>
            <person name="Pan Y.S."/>
            <person name="Xia L.Y."/>
            <person name="Li J."/>
            <person name="Zhao F."/>
            <person name="Cao W.C."/>
        </authorList>
    </citation>
    <scope>NUCLEOTIDE SEQUENCE</scope>
    <source>
        <strain evidence="16">Rsan-2018</strain>
    </source>
</reference>
<dbReference type="PANTHER" id="PTHR46116:SF26">
    <property type="entry name" value="UBIQUITIN-CONJUGATING ENZYME E2 Z"/>
    <property type="match status" value="1"/>
</dbReference>
<evidence type="ECO:0000313" key="17">
    <source>
        <dbReference type="Proteomes" id="UP000821837"/>
    </source>
</evidence>
<evidence type="ECO:0000256" key="10">
    <source>
        <dbReference type="ARBA" id="ARBA00023242"/>
    </source>
</evidence>
<dbReference type="GO" id="GO:0005524">
    <property type="term" value="F:ATP binding"/>
    <property type="evidence" value="ECO:0007669"/>
    <property type="project" value="UniProtKB-KW"/>
</dbReference>
<comment type="caution">
    <text evidence="16">The sequence shown here is derived from an EMBL/GenBank/DDBJ whole genome shotgun (WGS) entry which is preliminary data.</text>
</comment>
<dbReference type="EC" id="2.3.2.23" evidence="3"/>
<evidence type="ECO:0000256" key="9">
    <source>
        <dbReference type="ARBA" id="ARBA00022840"/>
    </source>
</evidence>
<dbReference type="GO" id="GO:0061631">
    <property type="term" value="F:ubiquitin conjugating enzyme activity"/>
    <property type="evidence" value="ECO:0007669"/>
    <property type="project" value="UniProtKB-EC"/>
</dbReference>
<comment type="subcellular location">
    <subcellularLocation>
        <location evidence="2">Cytoplasm</location>
    </subcellularLocation>
    <subcellularLocation>
        <location evidence="1">Nucleus</location>
    </subcellularLocation>
</comment>
<proteinExistence type="predicted"/>
<dbReference type="EMBL" id="JABSTV010001250">
    <property type="protein sequence ID" value="KAH7956683.1"/>
    <property type="molecule type" value="Genomic_DNA"/>
</dbReference>
<dbReference type="Proteomes" id="UP000821837">
    <property type="component" value="Unassembled WGS sequence"/>
</dbReference>
<gene>
    <name evidence="16" type="ORF">HPB52_011678</name>
</gene>
<keyword evidence="7" id="KW-0547">Nucleotide-binding</keyword>
<feature type="domain" description="UBC core" evidence="15">
    <location>
        <begin position="30"/>
        <end position="187"/>
    </location>
</feature>
<keyword evidence="8" id="KW-0833">Ubl conjugation pathway</keyword>
<keyword evidence="17" id="KW-1185">Reference proteome</keyword>
<evidence type="ECO:0000256" key="14">
    <source>
        <dbReference type="ARBA" id="ARBA00042401"/>
    </source>
</evidence>
<dbReference type="InterPro" id="IPR000608">
    <property type="entry name" value="UBC"/>
</dbReference>
<reference evidence="16" key="2">
    <citation type="submission" date="2021-09" db="EMBL/GenBank/DDBJ databases">
        <authorList>
            <person name="Jia N."/>
            <person name="Wang J."/>
            <person name="Shi W."/>
            <person name="Du L."/>
            <person name="Sun Y."/>
            <person name="Zhan W."/>
            <person name="Jiang J."/>
            <person name="Wang Q."/>
            <person name="Zhang B."/>
            <person name="Ji P."/>
            <person name="Sakyi L.B."/>
            <person name="Cui X."/>
            <person name="Yuan T."/>
            <person name="Jiang B."/>
            <person name="Yang W."/>
            <person name="Lam T.T.-Y."/>
            <person name="Chang Q."/>
            <person name="Ding S."/>
            <person name="Wang X."/>
            <person name="Zhu J."/>
            <person name="Ruan X."/>
            <person name="Zhao L."/>
            <person name="Wei J."/>
            <person name="Que T."/>
            <person name="Du C."/>
            <person name="Cheng J."/>
            <person name="Dai P."/>
            <person name="Han X."/>
            <person name="Huang E."/>
            <person name="Gao Y."/>
            <person name="Liu J."/>
            <person name="Shao H."/>
            <person name="Ye R."/>
            <person name="Li L."/>
            <person name="Wei W."/>
            <person name="Wang X."/>
            <person name="Wang C."/>
            <person name="Huo Q."/>
            <person name="Li W."/>
            <person name="Guo W."/>
            <person name="Chen H."/>
            <person name="Chen S."/>
            <person name="Zhou L."/>
            <person name="Zhou L."/>
            <person name="Ni X."/>
            <person name="Tian J."/>
            <person name="Zhou Y."/>
            <person name="Sheng Y."/>
            <person name="Liu T."/>
            <person name="Pan Y."/>
            <person name="Xia L."/>
            <person name="Li J."/>
            <person name="Zhao F."/>
            <person name="Cao W."/>
        </authorList>
    </citation>
    <scope>NUCLEOTIDE SEQUENCE</scope>
    <source>
        <strain evidence="16">Rsan-2018</strain>
        <tissue evidence="16">Larvae</tissue>
    </source>
</reference>
<dbReference type="SMART" id="SM00212">
    <property type="entry name" value="UBCc"/>
    <property type="match status" value="1"/>
</dbReference>
<evidence type="ECO:0000256" key="7">
    <source>
        <dbReference type="ARBA" id="ARBA00022741"/>
    </source>
</evidence>
<evidence type="ECO:0000256" key="5">
    <source>
        <dbReference type="ARBA" id="ARBA00022679"/>
    </source>
</evidence>
<keyword evidence="4" id="KW-0963">Cytoplasm</keyword>
<dbReference type="OMA" id="RKYQYKQ"/>
<evidence type="ECO:0000256" key="13">
    <source>
        <dbReference type="ARBA" id="ARBA00042316"/>
    </source>
</evidence>
<dbReference type="InterPro" id="IPR016135">
    <property type="entry name" value="UBQ-conjugating_enzyme/RWD"/>
</dbReference>
<name>A0A9D4PW07_RHISA</name>
<keyword evidence="5" id="KW-0808">Transferase</keyword>
<sequence length="276" mass="31147">MSHPMPSVPVHRPLYNWDPLMYVREEPTPSCLLRLRKEFANFAAQPPTGLYISPEEEDMTRVHALIVGPPDTPYEGGFFQFFLKFPPDYPISPPRVRIVTTDAGRVRFNPNLYANGKVCLSILGTWDGPAWSPAQGIESVLVSIQSLMNEQPYKNEPGLQQERSSVVKRYSDVIQHETIRVAVCGQVEASLKDSADCPSAFREQILKKFVDAYDKYEDIVKTRLGCTGPMSKYPVRKSRKYQYKQLLSRLRGLLDEARQRVNANSTSTATGATSTD</sequence>
<dbReference type="OrthoDB" id="47801at2759"/>
<dbReference type="GO" id="GO:0006915">
    <property type="term" value="P:apoptotic process"/>
    <property type="evidence" value="ECO:0007669"/>
    <property type="project" value="UniProtKB-KW"/>
</dbReference>
<evidence type="ECO:0000256" key="3">
    <source>
        <dbReference type="ARBA" id="ARBA00012486"/>
    </source>
</evidence>
<evidence type="ECO:0000256" key="6">
    <source>
        <dbReference type="ARBA" id="ARBA00022703"/>
    </source>
</evidence>
<evidence type="ECO:0000256" key="2">
    <source>
        <dbReference type="ARBA" id="ARBA00004496"/>
    </source>
</evidence>
<dbReference type="GO" id="GO:0004869">
    <property type="term" value="F:cysteine-type endopeptidase inhibitor activity"/>
    <property type="evidence" value="ECO:0007669"/>
    <property type="project" value="TreeGrafter"/>
</dbReference>
<dbReference type="Gene3D" id="3.10.110.10">
    <property type="entry name" value="Ubiquitin Conjugating Enzyme"/>
    <property type="match status" value="1"/>
</dbReference>
<keyword evidence="6" id="KW-0053">Apoptosis</keyword>
<keyword evidence="10" id="KW-0539">Nucleus</keyword>
<evidence type="ECO:0000256" key="11">
    <source>
        <dbReference type="ARBA" id="ARBA00039894"/>
    </source>
</evidence>
<evidence type="ECO:0000259" key="15">
    <source>
        <dbReference type="PROSITE" id="PS50127"/>
    </source>
</evidence>
<dbReference type="GO" id="GO:0005634">
    <property type="term" value="C:nucleus"/>
    <property type="evidence" value="ECO:0007669"/>
    <property type="project" value="UniProtKB-SubCell"/>
</dbReference>
<accession>A0A9D4PW07</accession>
<evidence type="ECO:0000313" key="16">
    <source>
        <dbReference type="EMBL" id="KAH7956683.1"/>
    </source>
</evidence>